<name>A0AAP4BA15_9FIRM</name>
<dbReference type="Proteomes" id="UP001300383">
    <property type="component" value="Unassembled WGS sequence"/>
</dbReference>
<sequence length="299" mass="34723">MSTRKTLQELTLKDDFMFGTVMAEEKNCWDFLELVLGFPIGRIEVIREKTMAYHPENRGVRLDVYAKDNEEKRYNVEMQLRTKPEIGKRVRYYHSQIDMEALLSGQEYEKLPDVYVIFICDFDPFGSGRYCYTFQPICEEDHQLVLNDGSTSIFLSTCGKNEEETPESLVQFLKYAGADLPASTEEYGDAFVRQLQESVRRIKGSRRMEEKFMRLEELLREERAEGKAEGKAEGREEGHALGKAESVLELLEDCGTVPEELKERILTERDLDCLRRWHKLAARAASVEQFTKEMKPEAK</sequence>
<dbReference type="RefSeq" id="WP_283230350.1">
    <property type="nucleotide sequence ID" value="NZ_JASGBQ010000005.1"/>
</dbReference>
<reference evidence="1 2" key="1">
    <citation type="submission" date="2023-05" db="EMBL/GenBank/DDBJ databases">
        <title>[ruminococcus] sp. nov., isolated from a pig farm feces dump.</title>
        <authorList>
            <person name="Chang Y.-H."/>
        </authorList>
    </citation>
    <scope>NUCLEOTIDE SEQUENCE [LARGE SCALE GENOMIC DNA]</scope>
    <source>
        <strain evidence="1 2">YH-rum2234</strain>
    </source>
</reference>
<dbReference type="PANTHER" id="PTHR41317:SF1">
    <property type="entry name" value="PD-(D_E)XK NUCLEASE FAMILY TRANSPOSASE"/>
    <property type="match status" value="1"/>
</dbReference>
<dbReference type="InterPro" id="IPR010106">
    <property type="entry name" value="RpnA"/>
</dbReference>
<organism evidence="1 2">
    <name type="scientific">Fusibacillus kribbianus</name>
    <dbReference type="NCBI Taxonomy" id="3044208"/>
    <lineage>
        <taxon>Bacteria</taxon>
        <taxon>Bacillati</taxon>
        <taxon>Bacillota</taxon>
        <taxon>Clostridia</taxon>
        <taxon>Lachnospirales</taxon>
        <taxon>Lachnospiraceae</taxon>
        <taxon>Fusibacillus</taxon>
    </lineage>
</organism>
<comment type="caution">
    <text evidence="1">The sequence shown here is derived from an EMBL/GenBank/DDBJ whole genome shotgun (WGS) entry which is preliminary data.</text>
</comment>
<dbReference type="NCBIfam" id="TIGR01784">
    <property type="entry name" value="T_den_put_tspse"/>
    <property type="match status" value="1"/>
</dbReference>
<evidence type="ECO:0000313" key="2">
    <source>
        <dbReference type="Proteomes" id="UP001300383"/>
    </source>
</evidence>
<dbReference type="EMBL" id="JASGBQ010000005">
    <property type="protein sequence ID" value="MDI9241845.1"/>
    <property type="molecule type" value="Genomic_DNA"/>
</dbReference>
<evidence type="ECO:0000313" key="1">
    <source>
        <dbReference type="EMBL" id="MDI9241845.1"/>
    </source>
</evidence>
<keyword evidence="2" id="KW-1185">Reference proteome</keyword>
<accession>A0AAP4BA15</accession>
<dbReference type="PANTHER" id="PTHR41317">
    <property type="entry name" value="PD-(D_E)XK NUCLEASE FAMILY TRANSPOSASE"/>
    <property type="match status" value="1"/>
</dbReference>
<dbReference type="AlphaFoldDB" id="A0AAP4BA15"/>
<protein>
    <submittedName>
        <fullName evidence="1">Rpn family recombination-promoting nuclease/putative transposase</fullName>
    </submittedName>
</protein>
<proteinExistence type="predicted"/>
<gene>
    <name evidence="1" type="ORF">QJ036_05045</name>
</gene>
<dbReference type="Pfam" id="PF12784">
    <property type="entry name" value="PDDEXK_2"/>
    <property type="match status" value="1"/>
</dbReference>